<dbReference type="RefSeq" id="XP_012199363.1">
    <property type="nucleotide sequence ID" value="XM_012343973.1"/>
</dbReference>
<dbReference type="GO" id="GO:0008033">
    <property type="term" value="P:tRNA processing"/>
    <property type="evidence" value="ECO:0007669"/>
    <property type="project" value="UniProtKB-KW"/>
</dbReference>
<dbReference type="EMBL" id="KK583203">
    <property type="protein sequence ID" value="KDO29926.1"/>
    <property type="molecule type" value="Genomic_DNA"/>
</dbReference>
<dbReference type="InterPro" id="IPR012094">
    <property type="entry name" value="tRNA_Ile_lys_synt"/>
</dbReference>
<dbReference type="PANTHER" id="PTHR43033:SF3">
    <property type="entry name" value="TRNA(ILE)-LYSIDINE SYNTHETASE"/>
    <property type="match status" value="1"/>
</dbReference>
<dbReference type="Pfam" id="PF06041">
    <property type="entry name" value="DUF924"/>
    <property type="match status" value="1"/>
</dbReference>
<evidence type="ECO:0000256" key="5">
    <source>
        <dbReference type="ARBA" id="ARBA00022840"/>
    </source>
</evidence>
<protein>
    <recommendedName>
        <fullName evidence="1">tRNA(Ile)-lysidine synthetase</fullName>
        <ecNumber evidence="1">6.3.4.19</ecNumber>
    </recommendedName>
</protein>
<dbReference type="GO" id="GO:0005524">
    <property type="term" value="F:ATP binding"/>
    <property type="evidence" value="ECO:0007669"/>
    <property type="project" value="UniProtKB-KW"/>
</dbReference>
<dbReference type="Pfam" id="PF01171">
    <property type="entry name" value="ATP_bind_3"/>
    <property type="match status" value="1"/>
</dbReference>
<comment type="catalytic activity">
    <reaction evidence="6">
        <text>cytidine(34) in tRNA(Ile2) + L-lysine + ATP = lysidine(34) in tRNA(Ile2) + AMP + diphosphate + H(+)</text>
        <dbReference type="Rhea" id="RHEA:43744"/>
        <dbReference type="Rhea" id="RHEA-COMP:10625"/>
        <dbReference type="Rhea" id="RHEA-COMP:10670"/>
        <dbReference type="ChEBI" id="CHEBI:15378"/>
        <dbReference type="ChEBI" id="CHEBI:30616"/>
        <dbReference type="ChEBI" id="CHEBI:32551"/>
        <dbReference type="ChEBI" id="CHEBI:33019"/>
        <dbReference type="ChEBI" id="CHEBI:82748"/>
        <dbReference type="ChEBI" id="CHEBI:83665"/>
        <dbReference type="ChEBI" id="CHEBI:456215"/>
        <dbReference type="EC" id="6.3.4.19"/>
    </reaction>
</comment>
<keyword evidence="3" id="KW-0819">tRNA processing</keyword>
<dbReference type="GeneID" id="24141124"/>
<evidence type="ECO:0000256" key="1">
    <source>
        <dbReference type="ARBA" id="ARBA00013267"/>
    </source>
</evidence>
<dbReference type="InterPro" id="IPR012795">
    <property type="entry name" value="tRNA_Ile_lys_synt_N"/>
</dbReference>
<dbReference type="PANTHER" id="PTHR43033">
    <property type="entry name" value="TRNA(ILE)-LYSIDINE SYNTHASE-RELATED"/>
    <property type="match status" value="1"/>
</dbReference>
<evidence type="ECO:0000256" key="4">
    <source>
        <dbReference type="ARBA" id="ARBA00022741"/>
    </source>
</evidence>
<dbReference type="HAMAP" id="MF_01161">
    <property type="entry name" value="tRNA_Ile_lys_synt"/>
    <property type="match status" value="1"/>
</dbReference>
<dbReference type="Proteomes" id="UP000030745">
    <property type="component" value="Unassembled WGS sequence"/>
</dbReference>
<dbReference type="InterPro" id="IPR011990">
    <property type="entry name" value="TPR-like_helical_dom_sf"/>
</dbReference>
<dbReference type="CDD" id="cd01992">
    <property type="entry name" value="TilS_N"/>
    <property type="match status" value="1"/>
</dbReference>
<dbReference type="Gene3D" id="3.40.50.620">
    <property type="entry name" value="HUPs"/>
    <property type="match status" value="1"/>
</dbReference>
<dbReference type="VEuPathDB" id="FungiDB:SPRG_19855"/>
<dbReference type="KEGG" id="spar:SPRG_19855"/>
<sequence>MLLPTDAAAVLAFWFEGDQQEIYRTKWFPPAGSEIQAQTDKRITDTFGPLLAAAERRELHAEWCASRDAFVALIVLLDQFSRHVHRHDADKRTANDVLALALAEAFVAAGHHETVPTNYFVFALMPFRHTPTHARLASVLEHINRREAMLSEHTDILSKFRRTTVQRQAHLRPASTSVLLPKHVLTPLMHSFLSAMDAGSPACPAIGISLSGGVDSMVIAYLLVKLAPRYNNFKVVAVHIDYKNRAESTAEAAYVEAWCKPLGIECYVRRIDECQRATTKREEYERISRDIRYTTYAEIMARHSIPGMCVGHHRGDVQENVISNMMKGQSLLGLNGMSTSSTVNGVRIWRPLLAIDKDAIFDFAHVFGVPYMKDTTPQWSTRGKLRRQLMPLLHEMYGAGYLNNLSNLGQEATECASVLESMLLGPVLQTVQHSALAVWIDLTLLAPQPMFIWKEILRRVCHERMGERMIRDKPMLELQLKVMKPNMKASWITLKKQTKSFMTDDRQLLLFREPVFQHKVPRGLEVPLGTTTQWHKWTILLSVEQPSKLEDKRLDMWDVVRASGVEYFLPHAPKYVLDTEDRDVSLRSIDKCLTDAMPLVVNRGVFSDSDAVVRVQLRYAAILRTSWFYLGVPIVEMLPQGGLFIVTSFLTTISNLPAAVGPVLANQIYRNFDVDEGSLLSDTKHVRNQIAILSMSSCLLIAGGDGC</sequence>
<keyword evidence="5" id="KW-0067">ATP-binding</keyword>
<proteinExistence type="inferred from homology"/>
<keyword evidence="4" id="KW-0547">Nucleotide-binding</keyword>
<dbReference type="OrthoDB" id="434144at2759"/>
<organism evidence="8 9">
    <name type="scientific">Saprolegnia parasitica (strain CBS 223.65)</name>
    <dbReference type="NCBI Taxonomy" id="695850"/>
    <lineage>
        <taxon>Eukaryota</taxon>
        <taxon>Sar</taxon>
        <taxon>Stramenopiles</taxon>
        <taxon>Oomycota</taxon>
        <taxon>Saprolegniomycetes</taxon>
        <taxon>Saprolegniales</taxon>
        <taxon>Saprolegniaceae</taxon>
        <taxon>Saprolegnia</taxon>
    </lineage>
</organism>
<accession>A0A067CTR1</accession>
<dbReference type="SUPFAM" id="SSF48452">
    <property type="entry name" value="TPR-like"/>
    <property type="match status" value="1"/>
</dbReference>
<evidence type="ECO:0000313" key="8">
    <source>
        <dbReference type="EMBL" id="KDO29926.1"/>
    </source>
</evidence>
<reference evidence="8 9" key="1">
    <citation type="journal article" date="2013" name="PLoS Genet.">
        <title>Distinctive expansion of potential virulence genes in the genome of the oomycete fish pathogen Saprolegnia parasitica.</title>
        <authorList>
            <person name="Jiang R.H."/>
            <person name="de Bruijn I."/>
            <person name="Haas B.J."/>
            <person name="Belmonte R."/>
            <person name="Lobach L."/>
            <person name="Christie J."/>
            <person name="van den Ackerveken G."/>
            <person name="Bottin A."/>
            <person name="Bulone V."/>
            <person name="Diaz-Moreno S.M."/>
            <person name="Dumas B."/>
            <person name="Fan L."/>
            <person name="Gaulin E."/>
            <person name="Govers F."/>
            <person name="Grenville-Briggs L.J."/>
            <person name="Horner N.R."/>
            <person name="Levin J.Z."/>
            <person name="Mammella M."/>
            <person name="Meijer H.J."/>
            <person name="Morris P."/>
            <person name="Nusbaum C."/>
            <person name="Oome S."/>
            <person name="Phillips A.J."/>
            <person name="van Rooyen D."/>
            <person name="Rzeszutek E."/>
            <person name="Saraiva M."/>
            <person name="Secombes C.J."/>
            <person name="Seidl M.F."/>
            <person name="Snel B."/>
            <person name="Stassen J.H."/>
            <person name="Sykes S."/>
            <person name="Tripathy S."/>
            <person name="van den Berg H."/>
            <person name="Vega-Arreguin J.C."/>
            <person name="Wawra S."/>
            <person name="Young S.K."/>
            <person name="Zeng Q."/>
            <person name="Dieguez-Uribeondo J."/>
            <person name="Russ C."/>
            <person name="Tyler B.M."/>
            <person name="van West P."/>
        </authorList>
    </citation>
    <scope>NUCLEOTIDE SEQUENCE [LARGE SCALE GENOMIC DNA]</scope>
    <source>
        <strain evidence="8 9">CBS 223.65</strain>
    </source>
</reference>
<evidence type="ECO:0000256" key="2">
    <source>
        <dbReference type="ARBA" id="ARBA00022598"/>
    </source>
</evidence>
<dbReference type="NCBIfam" id="TIGR02432">
    <property type="entry name" value="lysidine_TilS_N"/>
    <property type="match status" value="1"/>
</dbReference>
<name>A0A067CTR1_SAPPC</name>
<dbReference type="STRING" id="695850.A0A067CTR1"/>
<dbReference type="SUPFAM" id="SSF52402">
    <property type="entry name" value="Adenine nucleotide alpha hydrolases-like"/>
    <property type="match status" value="1"/>
</dbReference>
<dbReference type="EC" id="6.3.4.19" evidence="1"/>
<evidence type="ECO:0000256" key="3">
    <source>
        <dbReference type="ARBA" id="ARBA00022694"/>
    </source>
</evidence>
<feature type="domain" description="tRNA(Ile)-lysidine/2-thiocytidine synthase N-terminal" evidence="7">
    <location>
        <begin position="207"/>
        <end position="378"/>
    </location>
</feature>
<keyword evidence="2" id="KW-0436">Ligase</keyword>
<gene>
    <name evidence="8" type="ORF">SPRG_19855</name>
</gene>
<dbReference type="Gene3D" id="1.20.58.320">
    <property type="entry name" value="TPR-like"/>
    <property type="match status" value="1"/>
</dbReference>
<keyword evidence="9" id="KW-1185">Reference proteome</keyword>
<evidence type="ECO:0000256" key="6">
    <source>
        <dbReference type="ARBA" id="ARBA00048539"/>
    </source>
</evidence>
<evidence type="ECO:0000313" key="9">
    <source>
        <dbReference type="Proteomes" id="UP000030745"/>
    </source>
</evidence>
<dbReference type="GO" id="GO:0032267">
    <property type="term" value="F:tRNA(Ile)-lysidine synthase activity"/>
    <property type="evidence" value="ECO:0007669"/>
    <property type="project" value="UniProtKB-EC"/>
</dbReference>
<evidence type="ECO:0000259" key="7">
    <source>
        <dbReference type="Pfam" id="PF01171"/>
    </source>
</evidence>
<dbReference type="AlphaFoldDB" id="A0A067CTR1"/>
<dbReference type="InterPro" id="IPR011063">
    <property type="entry name" value="TilS/TtcA_N"/>
</dbReference>
<dbReference type="InterPro" id="IPR014729">
    <property type="entry name" value="Rossmann-like_a/b/a_fold"/>
</dbReference>
<dbReference type="InterPro" id="IPR010323">
    <property type="entry name" value="DUF924"/>
</dbReference>